<dbReference type="InterPro" id="IPR036291">
    <property type="entry name" value="NAD(P)-bd_dom_sf"/>
</dbReference>
<dbReference type="RefSeq" id="WP_240619224.1">
    <property type="nucleotide sequence ID" value="NZ_FMAR01000012.1"/>
</dbReference>
<feature type="domain" description="GFO/IDH/MocA-like oxidoreductase" evidence="3">
    <location>
        <begin position="136"/>
        <end position="250"/>
    </location>
</feature>
<dbReference type="GO" id="GO:0016491">
    <property type="term" value="F:oxidoreductase activity"/>
    <property type="evidence" value="ECO:0007669"/>
    <property type="project" value="UniProtKB-KW"/>
</dbReference>
<dbReference type="InterPro" id="IPR050463">
    <property type="entry name" value="Gfo/Idh/MocA_oxidrdct_glycsds"/>
</dbReference>
<evidence type="ECO:0000313" key="5">
    <source>
        <dbReference type="Proteomes" id="UP000242818"/>
    </source>
</evidence>
<dbReference type="InterPro" id="IPR055170">
    <property type="entry name" value="GFO_IDH_MocA-like_dom"/>
</dbReference>
<dbReference type="Pfam" id="PF01408">
    <property type="entry name" value="GFO_IDH_MocA"/>
    <property type="match status" value="1"/>
</dbReference>
<dbReference type="GO" id="GO:0000166">
    <property type="term" value="F:nucleotide binding"/>
    <property type="evidence" value="ECO:0007669"/>
    <property type="project" value="InterPro"/>
</dbReference>
<dbReference type="EMBL" id="FMAR01000012">
    <property type="protein sequence ID" value="SCC52262.1"/>
    <property type="molecule type" value="Genomic_DNA"/>
</dbReference>
<dbReference type="Proteomes" id="UP000242818">
    <property type="component" value="Unassembled WGS sequence"/>
</dbReference>
<sequence>MKIAMLGSGFIGRFYADALLGQRSKDQITSIYSRREESARKFAEDYAVPHFTTDMLAAIQHPEVEVVCISLPNNLHEAAVLACCAAKKAVICTKPLGRNATEAKRMLEAVEQAGIFHGYLEDLVYTPKFNKALLSVQNGALGRILWAKSRETHPGPHSEWFWDKEQAGGGCMLDLGCHCVEIARSFIGKDIRPVEVMCWADTQVKPIDAEDHAIALVKYENGAIGQFEVSWTFRGGMDLRDEVMGTEGTIWINNFLRTGFEMFTTGKGADYVAEKAESNSGWLFPVGDEINDLGYNHMFTDMFHSIESQQPPRESFYDGYVVNAILDAAYKSAATKQWEPVQLDIWRGQTGVTSGKALTDYDAQYYLIKEEITHFGARKLILKDKQTGQIIEKTIN</sequence>
<evidence type="ECO:0000313" key="4">
    <source>
        <dbReference type="EMBL" id="SCC52262.1"/>
    </source>
</evidence>
<keyword evidence="1" id="KW-0560">Oxidoreductase</keyword>
<evidence type="ECO:0000259" key="3">
    <source>
        <dbReference type="Pfam" id="PF22725"/>
    </source>
</evidence>
<dbReference type="Gene3D" id="3.30.360.10">
    <property type="entry name" value="Dihydrodipicolinate Reductase, domain 2"/>
    <property type="match status" value="1"/>
</dbReference>
<keyword evidence="5" id="KW-1185">Reference proteome</keyword>
<feature type="domain" description="Gfo/Idh/MocA-like oxidoreductase N-terminal" evidence="2">
    <location>
        <begin position="1"/>
        <end position="114"/>
    </location>
</feature>
<protein>
    <submittedName>
        <fullName evidence="4">Predicted dehydrogenase</fullName>
    </submittedName>
</protein>
<dbReference type="Gene3D" id="3.40.50.720">
    <property type="entry name" value="NAD(P)-binding Rossmann-like Domain"/>
    <property type="match status" value="1"/>
</dbReference>
<reference evidence="4 5" key="1">
    <citation type="submission" date="2016-08" db="EMBL/GenBank/DDBJ databases">
        <authorList>
            <person name="Seilhamer J.J."/>
        </authorList>
    </citation>
    <scope>NUCLEOTIDE SEQUENCE [LARGE SCALE GENOMIC DNA]</scope>
    <source>
        <strain evidence="4 5">A37T2</strain>
    </source>
</reference>
<dbReference type="Pfam" id="PF22725">
    <property type="entry name" value="GFO_IDH_MocA_C3"/>
    <property type="match status" value="1"/>
</dbReference>
<dbReference type="AlphaFoldDB" id="A0A1C4F8X3"/>
<dbReference type="STRING" id="1335309.GA0116948_112109"/>
<proteinExistence type="predicted"/>
<dbReference type="InterPro" id="IPR000683">
    <property type="entry name" value="Gfo/Idh/MocA-like_OxRdtase_N"/>
</dbReference>
<evidence type="ECO:0000256" key="1">
    <source>
        <dbReference type="ARBA" id="ARBA00023002"/>
    </source>
</evidence>
<evidence type="ECO:0000259" key="2">
    <source>
        <dbReference type="Pfam" id="PF01408"/>
    </source>
</evidence>
<accession>A0A1C4F8X3</accession>
<dbReference type="SUPFAM" id="SSF55347">
    <property type="entry name" value="Glyceraldehyde-3-phosphate dehydrogenase-like, C-terminal domain"/>
    <property type="match status" value="1"/>
</dbReference>
<dbReference type="PANTHER" id="PTHR43818">
    <property type="entry name" value="BCDNA.GH03377"/>
    <property type="match status" value="1"/>
</dbReference>
<organism evidence="4 5">
    <name type="scientific">Chitinophaga costaii</name>
    <dbReference type="NCBI Taxonomy" id="1335309"/>
    <lineage>
        <taxon>Bacteria</taxon>
        <taxon>Pseudomonadati</taxon>
        <taxon>Bacteroidota</taxon>
        <taxon>Chitinophagia</taxon>
        <taxon>Chitinophagales</taxon>
        <taxon>Chitinophagaceae</taxon>
        <taxon>Chitinophaga</taxon>
    </lineage>
</organism>
<dbReference type="SUPFAM" id="SSF51735">
    <property type="entry name" value="NAD(P)-binding Rossmann-fold domains"/>
    <property type="match status" value="1"/>
</dbReference>
<gene>
    <name evidence="4" type="ORF">GA0116948_112109</name>
</gene>
<dbReference type="PANTHER" id="PTHR43818:SF11">
    <property type="entry name" value="BCDNA.GH03377"/>
    <property type="match status" value="1"/>
</dbReference>
<name>A0A1C4F8X3_9BACT</name>